<sequence length="745" mass="84214">MRTTPQDQWTWFLVFATVFLSFYIFTSPFVENRELLDRWTPYVYFSMGLYTWLLSAVVVHVPLTKLGMMDYDVKQPISLFLPIFFSSIAILAVFQSVLYLLKRFGLVSRLSSVSYFLLPVTVIVYQGALYIWLTGMTLAMINFVFERMVGFQMFSMQWHRLDDDDDDDEHNKHATLPPDHALPMVPWYSMFMFDTGFQDELWFDFMADCGDGFNSSFQIARMLAQPHLKVNVPLSNSKFPREAGGALTLPRGDCLVLGGDLAYPHPDADSYEVGTIPTTNTSFFALKLPHGWWVLGCDLALEHDINVEQFACFEAIVERHMGPSDRVIVVTHEPSWILDGYEGNKSEEKLQYLITSILKGRVVVRLAGDIHNYTRHSLVESDHLSVPAKKQRPSPAPSKLSVQTTSENVPSLSPFSPVTKHFPHMNSHDTINPIQLSPDRSNCSAASGVPSTSPSSQAPVHLIVSGGGGAFLHPTHVPSGDNLVASHRLYTRASCYPSENVCRRYALLNILGFRRRNWRFDIVGGLGNAEWTDVVVNFLADLWTVHYQMLTTSYLSLATFLGLVVGHWLFADSTSSAKRLVISVAASLCHSMAAFSVLIAFESMFQAASDRYATPLSGIIVGVYLYLAVNVFKSHYNEAFSALRVASYKNILRLHIKPNGDLEMFALGVDKMPTKWIRDPAWSGTGHKLAPSYEWKVPSYWKPKMSRVDNILRFDMEEETFDRTLNSEDRSHVKLVDYVLYPKNY</sequence>
<evidence type="ECO:0000313" key="3">
    <source>
        <dbReference type="EMBL" id="RHY99284.1"/>
    </source>
</evidence>
<feature type="transmembrane region" description="Helical" evidence="2">
    <location>
        <begin position="79"/>
        <end position="101"/>
    </location>
</feature>
<dbReference type="SUPFAM" id="SSF56300">
    <property type="entry name" value="Metallo-dependent phosphatases"/>
    <property type="match status" value="1"/>
</dbReference>
<evidence type="ECO:0000256" key="1">
    <source>
        <dbReference type="SAM" id="MobiDB-lite"/>
    </source>
</evidence>
<feature type="region of interest" description="Disordered" evidence="1">
    <location>
        <begin position="382"/>
        <end position="412"/>
    </location>
</feature>
<feature type="compositionally biased region" description="Polar residues" evidence="1">
    <location>
        <begin position="400"/>
        <end position="412"/>
    </location>
</feature>
<name>A0A3R6ZTP5_APHAT</name>
<dbReference type="PANTHER" id="PTHR34211:SF3">
    <property type="entry name" value="CALCINEURIN-LIKE METALLO-PHOSPHOESTERASE SUPERFAMILY PROTEIN"/>
    <property type="match status" value="1"/>
</dbReference>
<keyword evidence="2" id="KW-1133">Transmembrane helix</keyword>
<organism evidence="3 6">
    <name type="scientific">Aphanomyces astaci</name>
    <name type="common">Crayfish plague agent</name>
    <dbReference type="NCBI Taxonomy" id="112090"/>
    <lineage>
        <taxon>Eukaryota</taxon>
        <taxon>Sar</taxon>
        <taxon>Stramenopiles</taxon>
        <taxon>Oomycota</taxon>
        <taxon>Saprolegniomycetes</taxon>
        <taxon>Saprolegniales</taxon>
        <taxon>Verrucalvaceae</taxon>
        <taxon>Aphanomyces</taxon>
    </lineage>
</organism>
<evidence type="ECO:0000313" key="6">
    <source>
        <dbReference type="Proteomes" id="UP000285712"/>
    </source>
</evidence>
<feature type="transmembrane region" description="Helical" evidence="2">
    <location>
        <begin position="113"/>
        <end position="133"/>
    </location>
</feature>
<keyword evidence="2" id="KW-0472">Membrane</keyword>
<reference evidence="5 6" key="1">
    <citation type="submission" date="2018-08" db="EMBL/GenBank/DDBJ databases">
        <title>Aphanomyces genome sequencing and annotation.</title>
        <authorList>
            <person name="Minardi D."/>
            <person name="Oidtmann B."/>
            <person name="Van Der Giezen M."/>
            <person name="Studholme D.J."/>
        </authorList>
    </citation>
    <scope>NUCLEOTIDE SEQUENCE [LARGE SCALE GENOMIC DNA]</scope>
    <source>
        <strain evidence="4 5">Da</strain>
        <strain evidence="3 6">Sv</strain>
    </source>
</reference>
<gene>
    <name evidence="3" type="ORF">DYB35_002429</name>
    <name evidence="4" type="ORF">DYB37_004507</name>
</gene>
<evidence type="ECO:0000313" key="4">
    <source>
        <dbReference type="EMBL" id="RHZ19540.1"/>
    </source>
</evidence>
<keyword evidence="2" id="KW-0812">Transmembrane</keyword>
<evidence type="ECO:0008006" key="7">
    <source>
        <dbReference type="Google" id="ProtNLM"/>
    </source>
</evidence>
<feature type="transmembrane region" description="Helical" evidence="2">
    <location>
        <begin position="580"/>
        <end position="601"/>
    </location>
</feature>
<comment type="caution">
    <text evidence="3">The sequence shown here is derived from an EMBL/GenBank/DDBJ whole genome shotgun (WGS) entry which is preliminary data.</text>
</comment>
<feature type="transmembrane region" description="Helical" evidence="2">
    <location>
        <begin position="613"/>
        <end position="632"/>
    </location>
</feature>
<dbReference type="InterPro" id="IPR029052">
    <property type="entry name" value="Metallo-depent_PP-like"/>
</dbReference>
<dbReference type="Proteomes" id="UP000285430">
    <property type="component" value="Unassembled WGS sequence"/>
</dbReference>
<dbReference type="Proteomes" id="UP000285712">
    <property type="component" value="Unassembled WGS sequence"/>
</dbReference>
<feature type="transmembrane region" description="Helical" evidence="2">
    <location>
        <begin position="42"/>
        <end position="59"/>
    </location>
</feature>
<proteinExistence type="predicted"/>
<dbReference type="EMBL" id="QUTG01001561">
    <property type="protein sequence ID" value="RHY99284.1"/>
    <property type="molecule type" value="Genomic_DNA"/>
</dbReference>
<evidence type="ECO:0000313" key="5">
    <source>
        <dbReference type="Proteomes" id="UP000285430"/>
    </source>
</evidence>
<protein>
    <recommendedName>
        <fullName evidence="7">Calcineurin-like phosphoesterase domain-containing protein</fullName>
    </recommendedName>
</protein>
<dbReference type="PANTHER" id="PTHR34211">
    <property type="entry name" value="CALCINEURIN-LIKE METALLO-PHOSPHOESTERASE SUPERFAMILY PROTEIN"/>
    <property type="match status" value="1"/>
</dbReference>
<dbReference type="EMBL" id="QUTH01003419">
    <property type="protein sequence ID" value="RHZ19540.1"/>
    <property type="molecule type" value="Genomic_DNA"/>
</dbReference>
<feature type="transmembrane region" description="Helical" evidence="2">
    <location>
        <begin position="12"/>
        <end position="30"/>
    </location>
</feature>
<dbReference type="VEuPathDB" id="FungiDB:H257_16986"/>
<evidence type="ECO:0000256" key="2">
    <source>
        <dbReference type="SAM" id="Phobius"/>
    </source>
</evidence>
<accession>A0A3R6ZTP5</accession>
<feature type="transmembrane region" description="Helical" evidence="2">
    <location>
        <begin position="554"/>
        <end position="571"/>
    </location>
</feature>
<feature type="region of interest" description="Disordered" evidence="1">
    <location>
        <begin position="435"/>
        <end position="458"/>
    </location>
</feature>
<dbReference type="AlphaFoldDB" id="A0A3R6ZTP5"/>